<sequence length="156" mass="18442">MGNYPNTQQTNYVIDEAEMPDDGKQGKGVNCTLSLGWHAIQKYNRDGEGFQYYNFKKYFETFKKLPNIQKYYHFNFTLQNPGVVFYKDKIEDEYKSYTIRSFIFDANTLPPIISIRSLSLKRQEELYKEISPYVDIPFRDITCPKPNKIDENLSET</sequence>
<accession>A0A8H4B2H7</accession>
<dbReference type="PANTHER" id="PTHR34415">
    <property type="entry name" value="INTEGRASE CATALYTIC DOMAIN-CONTAINING PROTEIN"/>
    <property type="match status" value="1"/>
</dbReference>
<dbReference type="AlphaFoldDB" id="A0A8H4B2H7"/>
<proteinExistence type="predicted"/>
<evidence type="ECO:0000313" key="2">
    <source>
        <dbReference type="Proteomes" id="UP000439903"/>
    </source>
</evidence>
<organism evidence="1 2">
    <name type="scientific">Gigaspora margarita</name>
    <dbReference type="NCBI Taxonomy" id="4874"/>
    <lineage>
        <taxon>Eukaryota</taxon>
        <taxon>Fungi</taxon>
        <taxon>Fungi incertae sedis</taxon>
        <taxon>Mucoromycota</taxon>
        <taxon>Glomeromycotina</taxon>
        <taxon>Glomeromycetes</taxon>
        <taxon>Diversisporales</taxon>
        <taxon>Gigasporaceae</taxon>
        <taxon>Gigaspora</taxon>
    </lineage>
</organism>
<protein>
    <submittedName>
        <fullName evidence="1">Chaperonin: PROVISIONAL</fullName>
    </submittedName>
</protein>
<reference evidence="1 2" key="1">
    <citation type="journal article" date="2019" name="Environ. Microbiol.">
        <title>At the nexus of three kingdoms: the genome of the mycorrhizal fungus Gigaspora margarita provides insights into plant, endobacterial and fungal interactions.</title>
        <authorList>
            <person name="Venice F."/>
            <person name="Ghignone S."/>
            <person name="Salvioli di Fossalunga A."/>
            <person name="Amselem J."/>
            <person name="Novero M."/>
            <person name="Xianan X."/>
            <person name="Sedzielewska Toro K."/>
            <person name="Morin E."/>
            <person name="Lipzen A."/>
            <person name="Grigoriev I.V."/>
            <person name="Henrissat B."/>
            <person name="Martin F.M."/>
            <person name="Bonfante P."/>
        </authorList>
    </citation>
    <scope>NUCLEOTIDE SEQUENCE [LARGE SCALE GENOMIC DNA]</scope>
    <source>
        <strain evidence="1 2">BEG34</strain>
    </source>
</reference>
<evidence type="ECO:0000313" key="1">
    <source>
        <dbReference type="EMBL" id="KAF0554855.1"/>
    </source>
</evidence>
<comment type="caution">
    <text evidence="1">The sequence shown here is derived from an EMBL/GenBank/DDBJ whole genome shotgun (WGS) entry which is preliminary data.</text>
</comment>
<dbReference type="EMBL" id="WTPW01000046">
    <property type="protein sequence ID" value="KAF0554855.1"/>
    <property type="molecule type" value="Genomic_DNA"/>
</dbReference>
<gene>
    <name evidence="1" type="ORF">F8M41_018484</name>
</gene>
<dbReference type="Proteomes" id="UP000439903">
    <property type="component" value="Unassembled WGS sequence"/>
</dbReference>
<dbReference type="OrthoDB" id="2435466at2759"/>
<name>A0A8H4B2H7_GIGMA</name>
<keyword evidence="2" id="KW-1185">Reference proteome</keyword>
<dbReference type="PANTHER" id="PTHR34415:SF1">
    <property type="entry name" value="INTEGRASE CATALYTIC DOMAIN-CONTAINING PROTEIN"/>
    <property type="match status" value="1"/>
</dbReference>